<name>A0A426QH23_9GAMM</name>
<reference evidence="1 2" key="1">
    <citation type="journal article" date="2010" name="Int. J. Syst. Evol. Microbiol.">
        <title>Thiohalobacter thiocyanaticus gen. nov., sp. nov., a moderately halophilic, sulfur-oxidizing gammaproteobacterium from hypersaline lakes, that utilizes thiocyanate.</title>
        <authorList>
            <person name="Sorokin D.Y."/>
            <person name="Kovaleva O.L."/>
            <person name="Tourova T.P."/>
            <person name="Muyzer G."/>
        </authorList>
    </citation>
    <scope>NUCLEOTIDE SEQUENCE [LARGE SCALE GENOMIC DNA]</scope>
    <source>
        <strain evidence="1 2">Hrh1</strain>
    </source>
</reference>
<dbReference type="AlphaFoldDB" id="A0A426QH23"/>
<keyword evidence="2" id="KW-1185">Reference proteome</keyword>
<gene>
    <name evidence="1" type="ORF">D6C00_02985</name>
</gene>
<dbReference type="PANTHER" id="PTHR33986:SF15">
    <property type="entry name" value="MITOCHONDRIAL FISSION PROTEIN ELM1"/>
    <property type="match status" value="1"/>
</dbReference>
<comment type="caution">
    <text evidence="1">The sequence shown here is derived from an EMBL/GenBank/DDBJ whole genome shotgun (WGS) entry which is preliminary data.</text>
</comment>
<dbReference type="OrthoDB" id="272235at2"/>
<proteinExistence type="predicted"/>
<dbReference type="Proteomes" id="UP000287798">
    <property type="component" value="Unassembled WGS sequence"/>
</dbReference>
<accession>A0A426QH23</accession>
<evidence type="ECO:0000313" key="2">
    <source>
        <dbReference type="Proteomes" id="UP000287798"/>
    </source>
</evidence>
<dbReference type="PANTHER" id="PTHR33986">
    <property type="entry name" value="OS02G0535700 PROTEIN"/>
    <property type="match status" value="1"/>
</dbReference>
<dbReference type="EMBL" id="QZMU01000001">
    <property type="protein sequence ID" value="RRQ21030.1"/>
    <property type="molecule type" value="Genomic_DNA"/>
</dbReference>
<sequence length="380" mass="42763">MTRQAPRIWRVLGDKRGDNGQVEVIAEALARQHGWESELRHLEMRPRYVFGKPRVGPTLYHLDPERSDALEPPWPDLILTSGRRPANAALWIKKQSGGRTRIVLVGKPSGWMSHFDLIITSAETLPAPFPNVLHIGLPLMQLDPDRLEAGRAQWQAAFVDLPRPLVVFLIGGPTNPFVYNADVVRRLRARIDQVLAAGGTPWLVGSRRTPKPFMQRLRQGLPATVRVYDWNRPEGDNPYAGLLALGDRFVVTGDSISMQVEVARLGLPLEILPLPTGWFGGIDNARRRLAAWLFQPPRDANPREQARIATARALYHLRLLQQTRHFPRFHQMLVDQGLARWAGENHNETGAAGSHDRAGQQTEQDLQRILERIEGLLPAS</sequence>
<dbReference type="InterPro" id="IPR009367">
    <property type="entry name" value="Elm1-like"/>
</dbReference>
<dbReference type="Pfam" id="PF06258">
    <property type="entry name" value="Mito_fiss_Elm1"/>
    <property type="match status" value="1"/>
</dbReference>
<dbReference type="RefSeq" id="WP_125180243.1">
    <property type="nucleotide sequence ID" value="NZ_QZMU01000001.1"/>
</dbReference>
<organism evidence="1 2">
    <name type="scientific">Thiohalobacter thiocyanaticus</name>
    <dbReference type="NCBI Taxonomy" id="585455"/>
    <lineage>
        <taxon>Bacteria</taxon>
        <taxon>Pseudomonadati</taxon>
        <taxon>Pseudomonadota</taxon>
        <taxon>Gammaproteobacteria</taxon>
        <taxon>Thiohalobacterales</taxon>
        <taxon>Thiohalobacteraceae</taxon>
        <taxon>Thiohalobacter</taxon>
    </lineage>
</organism>
<protein>
    <submittedName>
        <fullName evidence="1">Nucleoside-diphosphate sugar epimerase</fullName>
    </submittedName>
</protein>
<evidence type="ECO:0000313" key="1">
    <source>
        <dbReference type="EMBL" id="RRQ21030.1"/>
    </source>
</evidence>